<dbReference type="InterPro" id="IPR008913">
    <property type="entry name" value="Znf_CHY"/>
</dbReference>
<feature type="region of interest" description="Disordered" evidence="6">
    <location>
        <begin position="799"/>
        <end position="832"/>
    </location>
</feature>
<evidence type="ECO:0000313" key="10">
    <source>
        <dbReference type="Proteomes" id="UP000670092"/>
    </source>
</evidence>
<feature type="region of interest" description="Disordered" evidence="6">
    <location>
        <begin position="144"/>
        <end position="172"/>
    </location>
</feature>
<dbReference type="Proteomes" id="UP000670092">
    <property type="component" value="Unassembled WGS sequence"/>
</dbReference>
<dbReference type="PROSITE" id="PS50103">
    <property type="entry name" value="ZF_C3H1"/>
    <property type="match status" value="1"/>
</dbReference>
<dbReference type="VEuPathDB" id="FungiDB:I7I52_10879"/>
<sequence>MYSLSTLTRGQLVTQYLQACCCKTNFLASEFEMDNHGQPSPVSAVLASAQPHPTQMETRPIPARRVPDRKSTRCRYFGSKNGCRAGDACRFAHETVSSNSLAASSENPTSFIDTTNNARVETAIDPEPRFLAGRNEEELVPQVQELTTSPQESTGTKPRAVQRPTPHAQRGKPREFELNQIRRRFHPQERSDEDGTILSFHMHLSDPDLSDNLKSLACAMHVPLDYPVRGMPSLEIVDENVGMREKILIQEEFESITKARISGTLLNRMNVLDRSLTKVFHKENPGQVTAPLGSVAHESERYTPDQGNLKQPRAITISQEKEQASLRRAKEITQLTSRLERTPLFSKSSDGVSFTIPLNPLKPHLIPQSLKSVKKFNLVVPLLYPLEPCHINILGTDDNSARATESSFKNHVIGNPNASLTSHVNYLSTMLHTLANRPVEGSESDRGVTLLSLNDNPDAKEIVVSSATTPRLESQPKETEVSTELADRPHIQVIPRPPEWMSPKEGNESYSDESDYSDAEESAADSDDDGDGGGVNIPSVPPLPAGRDVALSFPSMELRGIELLELKALHLTLKCERCKDLLDMKNIKIGDDGISIPPKRVESCKKCGNYISLGFRRELMHPSSNRAGYLDLEGCHAVELLPSHFIPTCSECSTTYPAPGIVAVRGDDASAVCRGCHHKMRFKIPEVKFLLVSAGGGTFHTPVKAKKSKEILGIVAGQELPRRGRCSHYGKSYRWFRFSCCLKVFPCDRCHDAATDHPNEHANRMICGFCSREQIYRPDSCGICHSTLVGRAGSGFWEGGKGTRDKRRMNRKDPRKYKRQGGTTTGPSAQKK</sequence>
<evidence type="ECO:0000256" key="4">
    <source>
        <dbReference type="PROSITE-ProRule" id="PRU00601"/>
    </source>
</evidence>
<dbReference type="InterPro" id="IPR036280">
    <property type="entry name" value="Multihaem_cyt_sf"/>
</dbReference>
<dbReference type="Pfam" id="PF05495">
    <property type="entry name" value="zf-CHY"/>
    <property type="match status" value="1"/>
</dbReference>
<reference evidence="9 10" key="1">
    <citation type="submission" date="2021-01" db="EMBL/GenBank/DDBJ databases">
        <title>Chromosome-level genome assembly of a human fungal pathogen reveals clustering of transcriptionally co-regulated genes.</title>
        <authorList>
            <person name="Voorhies M."/>
            <person name="Cohen S."/>
            <person name="Shea T.P."/>
            <person name="Petrus S."/>
            <person name="Munoz J.F."/>
            <person name="Poplawski S."/>
            <person name="Goldman W.E."/>
            <person name="Michael T."/>
            <person name="Cuomo C.A."/>
            <person name="Sil A."/>
            <person name="Beyhan S."/>
        </authorList>
    </citation>
    <scope>NUCLEOTIDE SEQUENCE [LARGE SCALE GENOMIC DNA]</scope>
    <source>
        <strain evidence="9 10">G184AR</strain>
    </source>
</reference>
<dbReference type="OrthoDB" id="10253329at2759"/>
<dbReference type="SUPFAM" id="SSF90229">
    <property type="entry name" value="CCCH zinc finger"/>
    <property type="match status" value="1"/>
</dbReference>
<evidence type="ECO:0000256" key="1">
    <source>
        <dbReference type="ARBA" id="ARBA00022723"/>
    </source>
</evidence>
<dbReference type="SMART" id="SM00356">
    <property type="entry name" value="ZnF_C3H1"/>
    <property type="match status" value="1"/>
</dbReference>
<feature type="compositionally biased region" description="Basic and acidic residues" evidence="6">
    <location>
        <begin position="474"/>
        <end position="490"/>
    </location>
</feature>
<comment type="caution">
    <text evidence="9">The sequence shown here is derived from an EMBL/GenBank/DDBJ whole genome shotgun (WGS) entry which is preliminary data.</text>
</comment>
<accession>A0A8H8D495</accession>
<evidence type="ECO:0000256" key="3">
    <source>
        <dbReference type="ARBA" id="ARBA00022833"/>
    </source>
</evidence>
<name>A0A8H8D495_AJECA</name>
<evidence type="ECO:0000259" key="8">
    <source>
        <dbReference type="PROSITE" id="PS51266"/>
    </source>
</evidence>
<dbReference type="AlphaFoldDB" id="A0A8H8D495"/>
<protein>
    <submittedName>
        <fullName evidence="9">CHY zinc finger domain-containing protein</fullName>
    </submittedName>
</protein>
<evidence type="ECO:0000313" key="9">
    <source>
        <dbReference type="EMBL" id="KAG5300302.1"/>
    </source>
</evidence>
<dbReference type="InterPro" id="IPR036855">
    <property type="entry name" value="Znf_CCCH_sf"/>
</dbReference>
<evidence type="ECO:0000256" key="2">
    <source>
        <dbReference type="ARBA" id="ARBA00022771"/>
    </source>
</evidence>
<dbReference type="GO" id="GO:0008270">
    <property type="term" value="F:zinc ion binding"/>
    <property type="evidence" value="ECO:0007669"/>
    <property type="project" value="UniProtKB-KW"/>
</dbReference>
<evidence type="ECO:0000259" key="7">
    <source>
        <dbReference type="PROSITE" id="PS50103"/>
    </source>
</evidence>
<keyword evidence="3 5" id="KW-0862">Zinc</keyword>
<feature type="compositionally biased region" description="Polar residues" evidence="6">
    <location>
        <begin position="821"/>
        <end position="832"/>
    </location>
</feature>
<dbReference type="SUPFAM" id="SSF161219">
    <property type="entry name" value="CHY zinc finger-like"/>
    <property type="match status" value="1"/>
</dbReference>
<dbReference type="InterPro" id="IPR037274">
    <property type="entry name" value="Znf_CHY_sf"/>
</dbReference>
<feature type="domain" description="C3H1-type" evidence="7">
    <location>
        <begin position="68"/>
        <end position="96"/>
    </location>
</feature>
<feature type="compositionally biased region" description="Polar residues" evidence="6">
    <location>
        <begin position="144"/>
        <end position="156"/>
    </location>
</feature>
<feature type="compositionally biased region" description="Basic residues" evidence="6">
    <location>
        <begin position="804"/>
        <end position="819"/>
    </location>
</feature>
<organism evidence="9 10">
    <name type="scientific">Ajellomyces capsulatus</name>
    <name type="common">Darling's disease fungus</name>
    <name type="synonym">Histoplasma capsulatum</name>
    <dbReference type="NCBI Taxonomy" id="5037"/>
    <lineage>
        <taxon>Eukaryota</taxon>
        <taxon>Fungi</taxon>
        <taxon>Dikarya</taxon>
        <taxon>Ascomycota</taxon>
        <taxon>Pezizomycotina</taxon>
        <taxon>Eurotiomycetes</taxon>
        <taxon>Eurotiomycetidae</taxon>
        <taxon>Onygenales</taxon>
        <taxon>Ajellomycetaceae</taxon>
        <taxon>Histoplasma</taxon>
    </lineage>
</organism>
<keyword evidence="1 5" id="KW-0479">Metal-binding</keyword>
<feature type="zinc finger region" description="C3H1-type" evidence="5">
    <location>
        <begin position="68"/>
        <end position="96"/>
    </location>
</feature>
<feature type="domain" description="CHY-type" evidence="8">
    <location>
        <begin position="719"/>
        <end position="786"/>
    </location>
</feature>
<keyword evidence="2 4" id="KW-0863">Zinc-finger</keyword>
<proteinExistence type="predicted"/>
<evidence type="ECO:0000256" key="5">
    <source>
        <dbReference type="PROSITE-ProRule" id="PRU00723"/>
    </source>
</evidence>
<evidence type="ECO:0000256" key="6">
    <source>
        <dbReference type="SAM" id="MobiDB-lite"/>
    </source>
</evidence>
<dbReference type="PROSITE" id="PS51266">
    <property type="entry name" value="ZF_CHY"/>
    <property type="match status" value="1"/>
</dbReference>
<dbReference type="InterPro" id="IPR000571">
    <property type="entry name" value="Znf_CCCH"/>
</dbReference>
<dbReference type="SUPFAM" id="SSF48695">
    <property type="entry name" value="Multiheme cytochromes"/>
    <property type="match status" value="1"/>
</dbReference>
<feature type="region of interest" description="Disordered" evidence="6">
    <location>
        <begin position="465"/>
        <end position="543"/>
    </location>
</feature>
<dbReference type="EMBL" id="JAEVHI010000002">
    <property type="protein sequence ID" value="KAG5300302.1"/>
    <property type="molecule type" value="Genomic_DNA"/>
</dbReference>
<feature type="compositionally biased region" description="Acidic residues" evidence="6">
    <location>
        <begin position="510"/>
        <end position="531"/>
    </location>
</feature>
<gene>
    <name evidence="9" type="ORF">I7I52_10879</name>
</gene>